<dbReference type="PANTHER" id="PTHR21090">
    <property type="entry name" value="AROM/DEHYDROQUINATE SYNTHASE"/>
    <property type="match status" value="1"/>
</dbReference>
<keyword evidence="4" id="KW-0028">Amino-acid biosynthesis</keyword>
<dbReference type="GO" id="GO:0009423">
    <property type="term" value="P:chorismate biosynthetic process"/>
    <property type="evidence" value="ECO:0007669"/>
    <property type="project" value="UniProtKB-UniPathway"/>
</dbReference>
<dbReference type="InterPro" id="IPR036968">
    <property type="entry name" value="Enolpyruvate_Tfrase_sf"/>
</dbReference>
<proteinExistence type="inferred from homology"/>
<feature type="domain" description="Enolpyruvate transferase" evidence="8">
    <location>
        <begin position="11"/>
        <end position="338"/>
    </location>
</feature>
<evidence type="ECO:0000256" key="7">
    <source>
        <dbReference type="ARBA" id="ARBA00044633"/>
    </source>
</evidence>
<gene>
    <name evidence="9" type="ORF">g.13694</name>
</gene>
<accession>A0A1B6E916</accession>
<dbReference type="GO" id="GO:0003866">
    <property type="term" value="F:3-phosphoshikimate 1-carboxyvinyltransferase activity"/>
    <property type="evidence" value="ECO:0007669"/>
    <property type="project" value="UniProtKB-EC"/>
</dbReference>
<protein>
    <recommendedName>
        <fullName evidence="3">3-phosphoshikimate 1-carboxyvinyltransferase</fullName>
        <ecNumber evidence="3">2.5.1.19</ecNumber>
    </recommendedName>
</protein>
<dbReference type="GO" id="GO:0008652">
    <property type="term" value="P:amino acid biosynthetic process"/>
    <property type="evidence" value="ECO:0007669"/>
    <property type="project" value="UniProtKB-KW"/>
</dbReference>
<comment type="pathway">
    <text evidence="1">Metabolic intermediate biosynthesis; chorismate biosynthesis; chorismate from D-erythrose 4-phosphate and phosphoenolpyruvate: step 6/7.</text>
</comment>
<dbReference type="Pfam" id="PF00275">
    <property type="entry name" value="EPSP_synthase"/>
    <property type="match status" value="1"/>
</dbReference>
<keyword evidence="6" id="KW-0057">Aromatic amino acid biosynthesis</keyword>
<evidence type="ECO:0000259" key="8">
    <source>
        <dbReference type="Pfam" id="PF00275"/>
    </source>
</evidence>
<dbReference type="NCBIfam" id="TIGR01356">
    <property type="entry name" value="aroA"/>
    <property type="match status" value="1"/>
</dbReference>
<dbReference type="InterPro" id="IPR006264">
    <property type="entry name" value="EPSP_synthase"/>
</dbReference>
<dbReference type="InterPro" id="IPR013792">
    <property type="entry name" value="RNA3'P_cycl/enolpyr_Trfase_a/b"/>
</dbReference>
<evidence type="ECO:0000313" key="9">
    <source>
        <dbReference type="EMBL" id="JAS34432.1"/>
    </source>
</evidence>
<dbReference type="EC" id="2.5.1.19" evidence="3"/>
<dbReference type="SUPFAM" id="SSF55205">
    <property type="entry name" value="EPT/RTPC-like"/>
    <property type="match status" value="1"/>
</dbReference>
<comment type="similarity">
    <text evidence="2">Belongs to the EPSP synthase family.</text>
</comment>
<dbReference type="GO" id="GO:0009073">
    <property type="term" value="P:aromatic amino acid family biosynthetic process"/>
    <property type="evidence" value="ECO:0007669"/>
    <property type="project" value="UniProtKB-KW"/>
</dbReference>
<evidence type="ECO:0000256" key="2">
    <source>
        <dbReference type="ARBA" id="ARBA00009948"/>
    </source>
</evidence>
<dbReference type="EMBL" id="GEDC01002866">
    <property type="protein sequence ID" value="JAS34432.1"/>
    <property type="molecule type" value="Transcribed_RNA"/>
</dbReference>
<dbReference type="AlphaFoldDB" id="A0A1B6E916"/>
<dbReference type="InterPro" id="IPR001986">
    <property type="entry name" value="Enolpyruvate_Tfrase_dom"/>
</dbReference>
<dbReference type="UniPathway" id="UPA00053">
    <property type="reaction ID" value="UER00089"/>
</dbReference>
<evidence type="ECO:0000256" key="3">
    <source>
        <dbReference type="ARBA" id="ARBA00012450"/>
    </source>
</evidence>
<name>A0A1B6E916_9HEMI</name>
<keyword evidence="5" id="KW-0808">Transferase</keyword>
<evidence type="ECO:0000256" key="5">
    <source>
        <dbReference type="ARBA" id="ARBA00022679"/>
    </source>
</evidence>
<dbReference type="PANTHER" id="PTHR21090:SF5">
    <property type="entry name" value="PENTAFUNCTIONAL AROM POLYPEPTIDE"/>
    <property type="match status" value="1"/>
</dbReference>
<organism evidence="9">
    <name type="scientific">Clastoptera arizonana</name>
    <name type="common">Arizona spittle bug</name>
    <dbReference type="NCBI Taxonomy" id="38151"/>
    <lineage>
        <taxon>Eukaryota</taxon>
        <taxon>Metazoa</taxon>
        <taxon>Ecdysozoa</taxon>
        <taxon>Arthropoda</taxon>
        <taxon>Hexapoda</taxon>
        <taxon>Insecta</taxon>
        <taxon>Pterygota</taxon>
        <taxon>Neoptera</taxon>
        <taxon>Paraneoptera</taxon>
        <taxon>Hemiptera</taxon>
        <taxon>Auchenorrhyncha</taxon>
        <taxon>Cercopoidea</taxon>
        <taxon>Clastopteridae</taxon>
        <taxon>Clastoptera</taxon>
    </lineage>
</organism>
<comment type="catalytic activity">
    <reaction evidence="7">
        <text>3-phosphoshikimate + phosphoenolpyruvate = 5-O-(1-carboxyvinyl)-3-phosphoshikimate + phosphate</text>
        <dbReference type="Rhea" id="RHEA:21256"/>
        <dbReference type="ChEBI" id="CHEBI:43474"/>
        <dbReference type="ChEBI" id="CHEBI:57701"/>
        <dbReference type="ChEBI" id="CHEBI:58702"/>
        <dbReference type="ChEBI" id="CHEBI:145989"/>
        <dbReference type="EC" id="2.5.1.19"/>
    </reaction>
    <physiologicalReaction direction="left-to-right" evidence="7">
        <dbReference type="Rhea" id="RHEA:21257"/>
    </physiologicalReaction>
</comment>
<evidence type="ECO:0000256" key="4">
    <source>
        <dbReference type="ARBA" id="ARBA00022605"/>
    </source>
</evidence>
<reference evidence="9" key="1">
    <citation type="submission" date="2015-12" db="EMBL/GenBank/DDBJ databases">
        <title>De novo transcriptome assembly of four potential Pierce s Disease insect vectors from Arizona vineyards.</title>
        <authorList>
            <person name="Tassone E.E."/>
        </authorList>
    </citation>
    <scope>NUCLEOTIDE SEQUENCE</scope>
</reference>
<evidence type="ECO:0000256" key="1">
    <source>
        <dbReference type="ARBA" id="ARBA00004811"/>
    </source>
</evidence>
<dbReference type="Gene3D" id="3.65.10.10">
    <property type="entry name" value="Enolpyruvate transferase domain"/>
    <property type="match status" value="2"/>
</dbReference>
<evidence type="ECO:0000256" key="6">
    <source>
        <dbReference type="ARBA" id="ARBA00023141"/>
    </source>
</evidence>
<sequence>MNNNKNIIILKKKNKILGKIKIPGSKSISNRILLISALSLGITKIKNLLISDDTLIMIKCLKKLGIKIKKYKKNFLIYGNFLKFLNKNIKLFVDNAGTVIRPLTSVLSFMKGNYILYGSKRMNKRPIKDLVNSLNNIGMNIKYLKNKGFPPLLIKKGKLKTNIIKIKSNISSQYLTSLLISSILLKKFKEIIIITNNNIVSNSYINITINLMKIFKVNVIKINNNIFKIFTEQNYISPKIIEIEGDLTSASYFLAASIISKGPIKIKGILKNSIQGDVKFLDILEDMGAKINYENNKLEIYYNKNIKSFNINCINFPDLAMTLLILSLYSDNISLFKNLYS</sequence>